<dbReference type="GO" id="GO:0019213">
    <property type="term" value="F:deacetylase activity"/>
    <property type="evidence" value="ECO:0007669"/>
    <property type="project" value="InterPro"/>
</dbReference>
<dbReference type="InterPro" id="IPR006680">
    <property type="entry name" value="Amidohydro-rel"/>
</dbReference>
<evidence type="ECO:0000313" key="3">
    <source>
        <dbReference type="Proteomes" id="UP000754226"/>
    </source>
</evidence>
<dbReference type="EMBL" id="JAGZCZ010000013">
    <property type="protein sequence ID" value="MBS5520491.1"/>
    <property type="molecule type" value="Genomic_DNA"/>
</dbReference>
<proteinExistence type="predicted"/>
<dbReference type="AlphaFoldDB" id="A0A943I5D2"/>
<sequence length="364" mass="40662">MNLVIKNVMMLTSDCGHKTRQTIAIKGEKFVQYEPGMDANADHIIDGQKYNAIPGLIDFHTHLFTHGSGFGVNPDLLYSTGVTTAVDMGTAGRANFDAFYMTDILPRQMRVKSFLNISPIGQPGKGIYEPLCKSCFAETEMEQILDRYRENIVGLKVRLSKEIVGELDLEPLKDAIAMGDRWNLPVAVHTTNPPASPETFVQYLRPGDIYLHTFQGKGYTILDNHGHVLPEVRKAQEEGVLFEVGQGRFNLDDEIVQKAIEDNFFPDIISTDATARTLFVFEPMKSLPNLASKFLGWGMKRRSVYDAVITTPAKVLKVNNELGLIQPGYEADVCLYEIKENTIVPRLTISRGQVVFCSPTTRVD</sequence>
<dbReference type="Proteomes" id="UP000754226">
    <property type="component" value="Unassembled WGS sequence"/>
</dbReference>
<dbReference type="PANTHER" id="PTHR42717">
    <property type="entry name" value="DIHYDROOROTASE-RELATED"/>
    <property type="match status" value="1"/>
</dbReference>
<dbReference type="SUPFAM" id="SSF51556">
    <property type="entry name" value="Metallo-dependent hydrolases"/>
    <property type="match status" value="1"/>
</dbReference>
<dbReference type="Gene3D" id="2.30.40.10">
    <property type="entry name" value="Urease, subunit C, domain 1"/>
    <property type="match status" value="1"/>
</dbReference>
<name>A0A943I5D2_9FIRM</name>
<dbReference type="InterPro" id="IPR032466">
    <property type="entry name" value="Metal_Hydrolase"/>
</dbReference>
<gene>
    <name evidence="2" type="ORF">KHX13_09330</name>
</gene>
<evidence type="ECO:0000313" key="2">
    <source>
        <dbReference type="EMBL" id="MBS5520491.1"/>
    </source>
</evidence>
<dbReference type="SUPFAM" id="SSF51338">
    <property type="entry name" value="Composite domain of metallo-dependent hydrolases"/>
    <property type="match status" value="1"/>
</dbReference>
<organism evidence="2 3">
    <name type="scientific">Acidaminococcus intestini</name>
    <dbReference type="NCBI Taxonomy" id="187327"/>
    <lineage>
        <taxon>Bacteria</taxon>
        <taxon>Bacillati</taxon>
        <taxon>Bacillota</taxon>
        <taxon>Negativicutes</taxon>
        <taxon>Acidaminococcales</taxon>
        <taxon>Acidaminococcaceae</taxon>
        <taxon>Acidaminococcus</taxon>
    </lineage>
</organism>
<dbReference type="Gene3D" id="3.20.20.140">
    <property type="entry name" value="Metal-dependent hydrolases"/>
    <property type="match status" value="1"/>
</dbReference>
<protein>
    <submittedName>
        <fullName evidence="2">Amidohydrolase family protein</fullName>
    </submittedName>
</protein>
<comment type="caution">
    <text evidence="2">The sequence shown here is derived from an EMBL/GenBank/DDBJ whole genome shotgun (WGS) entry which is preliminary data.</text>
</comment>
<feature type="domain" description="Amidohydrolase-related" evidence="1">
    <location>
        <begin position="52"/>
        <end position="336"/>
    </location>
</feature>
<dbReference type="Pfam" id="PF01979">
    <property type="entry name" value="Amidohydro_1"/>
    <property type="match status" value="1"/>
</dbReference>
<dbReference type="InterPro" id="IPR011059">
    <property type="entry name" value="Metal-dep_hydrolase_composite"/>
</dbReference>
<dbReference type="PANTHER" id="PTHR42717:SF1">
    <property type="entry name" value="IMIDAZOLONEPROPIONASE AND RELATED AMIDOHYDROLASES"/>
    <property type="match status" value="1"/>
</dbReference>
<dbReference type="InterPro" id="IPR020043">
    <property type="entry name" value="Deacetylase_Atu3266-like"/>
</dbReference>
<dbReference type="GO" id="GO:0016810">
    <property type="term" value="F:hydrolase activity, acting on carbon-nitrogen (but not peptide) bonds"/>
    <property type="evidence" value="ECO:0007669"/>
    <property type="project" value="InterPro"/>
</dbReference>
<evidence type="ECO:0000259" key="1">
    <source>
        <dbReference type="Pfam" id="PF01979"/>
    </source>
</evidence>
<reference evidence="2" key="1">
    <citation type="submission" date="2021-02" db="EMBL/GenBank/DDBJ databases">
        <title>Infant gut strain persistence is associated with maternal origin, phylogeny, and functional potential including surface adhesion and iron acquisition.</title>
        <authorList>
            <person name="Lou Y.C."/>
        </authorList>
    </citation>
    <scope>NUCLEOTIDE SEQUENCE</scope>
    <source>
        <strain evidence="2">L3_106_000M1_dasL3_106_000M1_concoct_15</strain>
    </source>
</reference>
<accession>A0A943I5D2</accession>